<feature type="region of interest" description="Disordered" evidence="1">
    <location>
        <begin position="92"/>
        <end position="111"/>
    </location>
</feature>
<name>A0A2G8TDQ0_9BURK</name>
<accession>A0A2G8TDQ0</accession>
<dbReference type="EMBL" id="PDOC01000009">
    <property type="protein sequence ID" value="PIL44185.1"/>
    <property type="molecule type" value="Genomic_DNA"/>
</dbReference>
<evidence type="ECO:0008006" key="5">
    <source>
        <dbReference type="Google" id="ProtNLM"/>
    </source>
</evidence>
<proteinExistence type="predicted"/>
<protein>
    <recommendedName>
        <fullName evidence="5">DUF4412 domain-containing protein</fullName>
    </recommendedName>
</protein>
<gene>
    <name evidence="3" type="ORF">CR105_15935</name>
</gene>
<evidence type="ECO:0000256" key="2">
    <source>
        <dbReference type="SAM" id="SignalP"/>
    </source>
</evidence>
<dbReference type="Proteomes" id="UP000230390">
    <property type="component" value="Unassembled WGS sequence"/>
</dbReference>
<reference evidence="3 4" key="1">
    <citation type="submission" date="2017-10" db="EMBL/GenBank/DDBJ databases">
        <title>Massilia psychrophilum sp. nov., a novel purple-pigmented bacterium isolated from Tianshan glacier, Xinjiang Municipality, China.</title>
        <authorList>
            <person name="Wang H."/>
        </authorList>
    </citation>
    <scope>NUCLEOTIDE SEQUENCE [LARGE SCALE GENOMIC DNA]</scope>
    <source>
        <strain evidence="3 4">JCM 30074</strain>
    </source>
</reference>
<keyword evidence="2" id="KW-0732">Signal</keyword>
<dbReference type="OrthoDB" id="115149at2"/>
<feature type="chain" id="PRO_5013688207" description="DUF4412 domain-containing protein" evidence="2">
    <location>
        <begin position="22"/>
        <end position="334"/>
    </location>
</feature>
<organism evidence="3 4">
    <name type="scientific">Massilia eurypsychrophila</name>
    <dbReference type="NCBI Taxonomy" id="1485217"/>
    <lineage>
        <taxon>Bacteria</taxon>
        <taxon>Pseudomonadati</taxon>
        <taxon>Pseudomonadota</taxon>
        <taxon>Betaproteobacteria</taxon>
        <taxon>Burkholderiales</taxon>
        <taxon>Oxalobacteraceae</taxon>
        <taxon>Telluria group</taxon>
        <taxon>Massilia</taxon>
    </lineage>
</organism>
<dbReference type="RefSeq" id="WP_099789901.1">
    <property type="nucleotide sequence ID" value="NZ_JBHLYV010000017.1"/>
</dbReference>
<dbReference type="AlphaFoldDB" id="A0A2G8TDQ0"/>
<feature type="compositionally biased region" description="Basic and acidic residues" evidence="1">
    <location>
        <begin position="97"/>
        <end position="111"/>
    </location>
</feature>
<sequence>MNSKKVLLAALISLIFAPAFAEEADPAPQPRVVTHQRVEMRGLDGLAGMHFGRRMGMMVKAVKNAPYSAEAVSERQQNLADGNQIVRKTSSMSYRDSAGRTRQEMRDDKGEVQTVTIHDPVESTTYILSPRNKTATKITVNKEIGKAAGEAARAKIDQLRKEGKLPAERREIIIRHLEGRDGDMQVHVGEGTAVRIEAPNMTVTPGSRDMLVRLGPLTGALGDVKWSRNATTKDLGSREIEGVKAEGKLRSYEIPAGEVGNRNAIVVSDESWYSPELQVTLLTRHSDPRAGDNTYRLTSLKREEPAAALFTVPSDYTVKDALANAHHMLEKKAP</sequence>
<keyword evidence="4" id="KW-1185">Reference proteome</keyword>
<evidence type="ECO:0000313" key="3">
    <source>
        <dbReference type="EMBL" id="PIL44185.1"/>
    </source>
</evidence>
<feature type="signal peptide" evidence="2">
    <location>
        <begin position="1"/>
        <end position="21"/>
    </location>
</feature>
<evidence type="ECO:0000256" key="1">
    <source>
        <dbReference type="SAM" id="MobiDB-lite"/>
    </source>
</evidence>
<comment type="caution">
    <text evidence="3">The sequence shown here is derived from an EMBL/GenBank/DDBJ whole genome shotgun (WGS) entry which is preliminary data.</text>
</comment>
<evidence type="ECO:0000313" key="4">
    <source>
        <dbReference type="Proteomes" id="UP000230390"/>
    </source>
</evidence>